<dbReference type="PANTHER" id="PTHR35179">
    <property type="entry name" value="PROTEIN CBG02620"/>
    <property type="match status" value="1"/>
</dbReference>
<evidence type="ECO:0008006" key="4">
    <source>
        <dbReference type="Google" id="ProtNLM"/>
    </source>
</evidence>
<dbReference type="PANTHER" id="PTHR35179:SF2">
    <property type="entry name" value="START DOMAIN-CONTAINING PROTEIN"/>
    <property type="match status" value="1"/>
</dbReference>
<dbReference type="EMBL" id="JAACJL010000030">
    <property type="protein sequence ID" value="KAF4617348.1"/>
    <property type="molecule type" value="Genomic_DNA"/>
</dbReference>
<proteinExistence type="predicted"/>
<protein>
    <recommendedName>
        <fullName evidence="4">Geranylgeranyl pyrophosphate synthetase</fullName>
    </recommendedName>
</protein>
<evidence type="ECO:0000313" key="3">
    <source>
        <dbReference type="Proteomes" id="UP000521872"/>
    </source>
</evidence>
<feature type="compositionally biased region" description="Polar residues" evidence="1">
    <location>
        <begin position="1"/>
        <end position="14"/>
    </location>
</feature>
<evidence type="ECO:0000313" key="2">
    <source>
        <dbReference type="EMBL" id="KAF4617348.1"/>
    </source>
</evidence>
<keyword evidence="3" id="KW-1185">Reference proteome</keyword>
<organism evidence="2 3">
    <name type="scientific">Agrocybe pediades</name>
    <dbReference type="NCBI Taxonomy" id="84607"/>
    <lineage>
        <taxon>Eukaryota</taxon>
        <taxon>Fungi</taxon>
        <taxon>Dikarya</taxon>
        <taxon>Basidiomycota</taxon>
        <taxon>Agaricomycotina</taxon>
        <taxon>Agaricomycetes</taxon>
        <taxon>Agaricomycetidae</taxon>
        <taxon>Agaricales</taxon>
        <taxon>Agaricineae</taxon>
        <taxon>Strophariaceae</taxon>
        <taxon>Agrocybe</taxon>
    </lineage>
</organism>
<accession>A0A8H4QUD3</accession>
<sequence length="443" mass="50014">MQGNSPSSTYQSPWRGSMVMAPSGRNATWDKPRHSHRQSLSTCSIGGTQEVLPPDVDIMDGLIETALRTINVPEEDPDQEKVEVKDSTYIGSYNWLKGDAPAILVPGSPPQWQNRSTPYNIPPDTGIYFSDQNGYRMPRAVLLPLIAAVNKQVDVHKRPEFDWASVDIVTDRNNLRKLTRWVSGQTRDFRIDLQLAGKKTILMNRWEGRKREYFTGRTYGFSFEKASTEPAPGCKESTGHHRIITYDLNGLKMVVRFEVDACIPPVAKYPRRSIASMSELTSSLNALSLAQADPALASSSPLRSNQLRIFEGGIEVSSTSVIELTTRSQLTIKQYGFNWKEAYPQLFFSQTAHHFLAIHQRGRFVDVQKRKLMSEQLQAVEEDVQVELKKVRKALDVIREIVLEHGLDGRLSLVCVEGELKVYKRQSDESCLPESALRLFESS</sequence>
<name>A0A8H4QUD3_9AGAR</name>
<dbReference type="Proteomes" id="UP000521872">
    <property type="component" value="Unassembled WGS sequence"/>
</dbReference>
<evidence type="ECO:0000256" key="1">
    <source>
        <dbReference type="SAM" id="MobiDB-lite"/>
    </source>
</evidence>
<reference evidence="2 3" key="1">
    <citation type="submission" date="2019-12" db="EMBL/GenBank/DDBJ databases">
        <authorList>
            <person name="Floudas D."/>
            <person name="Bentzer J."/>
            <person name="Ahren D."/>
            <person name="Johansson T."/>
            <person name="Persson P."/>
            <person name="Tunlid A."/>
        </authorList>
    </citation>
    <scope>NUCLEOTIDE SEQUENCE [LARGE SCALE GENOMIC DNA]</scope>
    <source>
        <strain evidence="2 3">CBS 102.39</strain>
    </source>
</reference>
<feature type="region of interest" description="Disordered" evidence="1">
    <location>
        <begin position="1"/>
        <end position="40"/>
    </location>
</feature>
<gene>
    <name evidence="2" type="ORF">D9613_005790</name>
</gene>
<dbReference type="AlphaFoldDB" id="A0A8H4QUD3"/>
<comment type="caution">
    <text evidence="2">The sequence shown here is derived from an EMBL/GenBank/DDBJ whole genome shotgun (WGS) entry which is preliminary data.</text>
</comment>